<dbReference type="Proteomes" id="UP000070513">
    <property type="component" value="Unassembled WGS sequence"/>
</dbReference>
<evidence type="ECO:0000313" key="2">
    <source>
        <dbReference type="Proteomes" id="UP000070513"/>
    </source>
</evidence>
<evidence type="ECO:0000313" key="1">
    <source>
        <dbReference type="EMBL" id="KXH84728.1"/>
    </source>
</evidence>
<organism evidence="1 2">
    <name type="scientific">Chryseobacterium kwangjuense</name>
    <dbReference type="NCBI Taxonomy" id="267125"/>
    <lineage>
        <taxon>Bacteria</taxon>
        <taxon>Pseudomonadati</taxon>
        <taxon>Bacteroidota</taxon>
        <taxon>Flavobacteriia</taxon>
        <taxon>Flavobacteriales</taxon>
        <taxon>Weeksellaceae</taxon>
        <taxon>Chryseobacterium group</taxon>
        <taxon>Chryseobacterium</taxon>
    </lineage>
</organism>
<dbReference type="EMBL" id="LPUR01000001">
    <property type="protein sequence ID" value="KXH84728.1"/>
    <property type="molecule type" value="Genomic_DNA"/>
</dbReference>
<sequence>MKIYIVLLSIFISILTSGQKTERKFDMEIFDYLNKTTDKESTPLETYLINTKPFSKWDLRPLETKEVIALDSVYTSSQIPNFIWGAFSVKYGLPEEEAMNKPNKFLDEGVQNKNKLSEYLKLKNKNFNHLSHLIQKSSNTIFLNQKTIQKVDHIFKENNIYWRYIIPKNSPYPISSEIKIDNNLKFSEQQNQILALLNELNIYCAVKTSKGIFYLVDGFTDNSYGYYFNLNNQMEEDHLLFEIVKAEKITNNYFYYVAN</sequence>
<accession>A0A135WIH1</accession>
<name>A0A135WIH1_9FLAO</name>
<comment type="caution">
    <text evidence="1">The sequence shown here is derived from an EMBL/GenBank/DDBJ whole genome shotgun (WGS) entry which is preliminary data.</text>
</comment>
<proteinExistence type="predicted"/>
<protein>
    <submittedName>
        <fullName evidence="1">Uncharacterized protein</fullName>
    </submittedName>
</protein>
<reference evidence="1 2" key="2">
    <citation type="journal article" date="2016" name="Genome Announc.">
        <title>Draft Genome Sequence of a Biocontrol Rhizobacterium, Chryseobacterium kwangjuense Strain KJ1R5, Isolated from Pepper (Capsicum annuum).</title>
        <authorList>
            <person name="Jeong J.J."/>
            <person name="Park H."/>
            <person name="Park B.H."/>
            <person name="Mannaa M."/>
            <person name="Sang M.K."/>
            <person name="Choi I.G."/>
            <person name="Kim K.D."/>
        </authorList>
    </citation>
    <scope>NUCLEOTIDE SEQUENCE [LARGE SCALE GENOMIC DNA]</scope>
    <source>
        <strain evidence="1 2">KJ1R5</strain>
    </source>
</reference>
<gene>
    <name evidence="1" type="ORF">AU378_02920</name>
</gene>
<dbReference type="AlphaFoldDB" id="A0A135WIH1"/>
<dbReference type="OrthoDB" id="1338606at2"/>
<reference evidence="2" key="1">
    <citation type="submission" date="2015-12" db="EMBL/GenBank/DDBJ databases">
        <title>Genome sequence of a biocontrol rhizobacterium Chryseobacterium kwangjuense strain KJ1R5 isolated from pepper (Capsicum annuum L.).</title>
        <authorList>
            <person name="Jeong J.-J."/>
            <person name="Park H."/>
            <person name="Mannaa M."/>
            <person name="Sang M.K."/>
            <person name="Choi I.-G."/>
            <person name="Kim K.D."/>
        </authorList>
    </citation>
    <scope>NUCLEOTIDE SEQUENCE [LARGE SCALE GENOMIC DNA]</scope>
    <source>
        <strain evidence="2">KJ1R5</strain>
    </source>
</reference>
<dbReference type="RefSeq" id="WP_062647809.1">
    <property type="nucleotide sequence ID" value="NZ_LPUR01000001.1"/>
</dbReference>